<comment type="caution">
    <text evidence="1">The sequence shown here is derived from an EMBL/GenBank/DDBJ whole genome shotgun (WGS) entry which is preliminary data.</text>
</comment>
<evidence type="ECO:0000313" key="2">
    <source>
        <dbReference type="Proteomes" id="UP001346869"/>
    </source>
</evidence>
<dbReference type="EMBL" id="JAUZQC010000003">
    <property type="protein sequence ID" value="KAK5874553.1"/>
    <property type="molecule type" value="Genomic_DNA"/>
</dbReference>
<protein>
    <submittedName>
        <fullName evidence="1">Uncharacterized protein</fullName>
    </submittedName>
</protein>
<organism evidence="1 2">
    <name type="scientific">Eleginops maclovinus</name>
    <name type="common">Patagonian blennie</name>
    <name type="synonym">Eleginus maclovinus</name>
    <dbReference type="NCBI Taxonomy" id="56733"/>
    <lineage>
        <taxon>Eukaryota</taxon>
        <taxon>Metazoa</taxon>
        <taxon>Chordata</taxon>
        <taxon>Craniata</taxon>
        <taxon>Vertebrata</taxon>
        <taxon>Euteleostomi</taxon>
        <taxon>Actinopterygii</taxon>
        <taxon>Neopterygii</taxon>
        <taxon>Teleostei</taxon>
        <taxon>Neoteleostei</taxon>
        <taxon>Acanthomorphata</taxon>
        <taxon>Eupercaria</taxon>
        <taxon>Perciformes</taxon>
        <taxon>Notothenioidei</taxon>
        <taxon>Eleginopidae</taxon>
        <taxon>Eleginops</taxon>
    </lineage>
</organism>
<gene>
    <name evidence="1" type="ORF">PBY51_019489</name>
</gene>
<name>A0AAN8AYR8_ELEMC</name>
<reference evidence="1 2" key="2">
    <citation type="journal article" date="2023" name="Mol. Biol. Evol.">
        <title>Genomics of Secondarily Temperate Adaptation in the Only Non-Antarctic Icefish.</title>
        <authorList>
            <person name="Rivera-Colon A.G."/>
            <person name="Rayamajhi N."/>
            <person name="Minhas B.F."/>
            <person name="Madrigal G."/>
            <person name="Bilyk K.T."/>
            <person name="Yoon V."/>
            <person name="Hune M."/>
            <person name="Gregory S."/>
            <person name="Cheng C.H.C."/>
            <person name="Catchen J.M."/>
        </authorList>
    </citation>
    <scope>NUCLEOTIDE SEQUENCE [LARGE SCALE GENOMIC DNA]</scope>
    <source>
        <strain evidence="1">JMC-PN-2008</strain>
    </source>
</reference>
<accession>A0AAN8AYR8</accession>
<dbReference type="AlphaFoldDB" id="A0AAN8AYR8"/>
<sequence>MSEVAYPTEDRTVTDPWTIVWEDRLIFRLLLTGPGAAVLAGCVPEARIDTRVLVWMAGSQDYVSPLLIN</sequence>
<keyword evidence="2" id="KW-1185">Reference proteome</keyword>
<dbReference type="Proteomes" id="UP001346869">
    <property type="component" value="Unassembled WGS sequence"/>
</dbReference>
<evidence type="ECO:0000313" key="1">
    <source>
        <dbReference type="EMBL" id="KAK5874553.1"/>
    </source>
</evidence>
<reference evidence="1 2" key="1">
    <citation type="journal article" date="2023" name="Genes (Basel)">
        <title>Chromosome-Level Genome Assembly and Circadian Gene Repertoire of the Patagonia Blennie Eleginops maclovinus-The Closest Ancestral Proxy of Antarctic Cryonotothenioids.</title>
        <authorList>
            <person name="Cheng C.C."/>
            <person name="Rivera-Colon A.G."/>
            <person name="Minhas B.F."/>
            <person name="Wilson L."/>
            <person name="Rayamajhi N."/>
            <person name="Vargas-Chacoff L."/>
            <person name="Catchen J.M."/>
        </authorList>
    </citation>
    <scope>NUCLEOTIDE SEQUENCE [LARGE SCALE GENOMIC DNA]</scope>
    <source>
        <strain evidence="1">JMC-PN-2008</strain>
    </source>
</reference>
<proteinExistence type="predicted"/>